<keyword evidence="2" id="KW-0648">Protein biosynthesis</keyword>
<keyword evidence="2" id="KW-0408">Iron</keyword>
<comment type="caution">
    <text evidence="3">The sequence shown here is derived from an EMBL/GenBank/DDBJ whole genome shotgun (WGS) entry which is preliminary data.</text>
</comment>
<dbReference type="InterPro" id="IPR023635">
    <property type="entry name" value="Peptide_deformylase"/>
</dbReference>
<dbReference type="AlphaFoldDB" id="A0A5C6DKA4"/>
<keyword evidence="2" id="KW-0479">Metal-binding</keyword>
<organism evidence="3 4">
    <name type="scientific">Novipirellula aureliae</name>
    <dbReference type="NCBI Taxonomy" id="2527966"/>
    <lineage>
        <taxon>Bacteria</taxon>
        <taxon>Pseudomonadati</taxon>
        <taxon>Planctomycetota</taxon>
        <taxon>Planctomycetia</taxon>
        <taxon>Pirellulales</taxon>
        <taxon>Pirellulaceae</taxon>
        <taxon>Novipirellula</taxon>
    </lineage>
</organism>
<dbReference type="InterPro" id="IPR036821">
    <property type="entry name" value="Peptide_deformylase_sf"/>
</dbReference>
<name>A0A5C6DKA4_9BACT</name>
<dbReference type="PANTHER" id="PTHR10458:SF22">
    <property type="entry name" value="PEPTIDE DEFORMYLASE"/>
    <property type="match status" value="1"/>
</dbReference>
<dbReference type="CDD" id="cd00487">
    <property type="entry name" value="Pep_deformylase"/>
    <property type="match status" value="1"/>
</dbReference>
<evidence type="ECO:0000256" key="2">
    <source>
        <dbReference type="HAMAP-Rule" id="MF_00163"/>
    </source>
</evidence>
<protein>
    <recommendedName>
        <fullName evidence="2">Peptide deformylase</fullName>
        <shortName evidence="2">PDF</shortName>
        <ecNumber evidence="2">3.5.1.88</ecNumber>
    </recommendedName>
    <alternativeName>
        <fullName evidence="2">Polypeptide deformylase</fullName>
    </alternativeName>
</protein>
<feature type="binding site" evidence="2">
    <location>
        <position position="134"/>
    </location>
    <ligand>
        <name>Fe cation</name>
        <dbReference type="ChEBI" id="CHEBI:24875"/>
    </ligand>
</feature>
<comment type="catalytic activity">
    <reaction evidence="2">
        <text>N-terminal N-formyl-L-methionyl-[peptide] + H2O = N-terminal L-methionyl-[peptide] + formate</text>
        <dbReference type="Rhea" id="RHEA:24420"/>
        <dbReference type="Rhea" id="RHEA-COMP:10639"/>
        <dbReference type="Rhea" id="RHEA-COMP:10640"/>
        <dbReference type="ChEBI" id="CHEBI:15377"/>
        <dbReference type="ChEBI" id="CHEBI:15740"/>
        <dbReference type="ChEBI" id="CHEBI:49298"/>
        <dbReference type="ChEBI" id="CHEBI:64731"/>
        <dbReference type="EC" id="3.5.1.88"/>
    </reaction>
</comment>
<dbReference type="PANTHER" id="PTHR10458">
    <property type="entry name" value="PEPTIDE DEFORMYLASE"/>
    <property type="match status" value="1"/>
</dbReference>
<dbReference type="GO" id="GO:0042586">
    <property type="term" value="F:peptide deformylase activity"/>
    <property type="evidence" value="ECO:0007669"/>
    <property type="project" value="UniProtKB-UniRule"/>
</dbReference>
<dbReference type="NCBIfam" id="TIGR00079">
    <property type="entry name" value="pept_deformyl"/>
    <property type="match status" value="1"/>
</dbReference>
<evidence type="ECO:0000313" key="3">
    <source>
        <dbReference type="EMBL" id="TWU35309.1"/>
    </source>
</evidence>
<evidence type="ECO:0000313" key="4">
    <source>
        <dbReference type="Proteomes" id="UP000315471"/>
    </source>
</evidence>
<keyword evidence="4" id="KW-1185">Reference proteome</keyword>
<dbReference type="PRINTS" id="PR01576">
    <property type="entry name" value="PDEFORMYLASE"/>
</dbReference>
<comment type="cofactor">
    <cofactor evidence="2">
        <name>Fe(2+)</name>
        <dbReference type="ChEBI" id="CHEBI:29033"/>
    </cofactor>
    <text evidence="2">Binds 1 Fe(2+) ion.</text>
</comment>
<feature type="active site" evidence="2">
    <location>
        <position position="135"/>
    </location>
</feature>
<dbReference type="OrthoDB" id="9784988at2"/>
<dbReference type="Gene3D" id="3.90.45.10">
    <property type="entry name" value="Peptide deformylase"/>
    <property type="match status" value="1"/>
</dbReference>
<accession>A0A5C6DKA4</accession>
<keyword evidence="2 3" id="KW-0378">Hydrolase</keyword>
<dbReference type="EC" id="3.5.1.88" evidence="2"/>
<dbReference type="HAMAP" id="MF_00163">
    <property type="entry name" value="Pep_deformylase"/>
    <property type="match status" value="1"/>
</dbReference>
<dbReference type="SUPFAM" id="SSF56420">
    <property type="entry name" value="Peptide deformylase"/>
    <property type="match status" value="1"/>
</dbReference>
<dbReference type="EMBL" id="SJPY01000010">
    <property type="protein sequence ID" value="TWU35309.1"/>
    <property type="molecule type" value="Genomic_DNA"/>
</dbReference>
<sequence length="194" mass="21892">MTLSIVHYPHPTLRYRSKPIRRVDQTLKNIADEMLDLMYEFNGVGLAANQVDLPIRLFVANPAGVKGEGEELIVVNPELQLPKGNESDQEGCLSVPGLYGQVKRPKSIRISAYDLKGNPIEREVDGFLARILMHENDHLDGVMFFDRMSEEASRELAEPLAEFETTYRSQQATGSILDDETLVARLAEWTTRYA</sequence>
<dbReference type="GO" id="GO:0006412">
    <property type="term" value="P:translation"/>
    <property type="evidence" value="ECO:0007669"/>
    <property type="project" value="UniProtKB-UniRule"/>
</dbReference>
<reference evidence="3 4" key="1">
    <citation type="submission" date="2019-02" db="EMBL/GenBank/DDBJ databases">
        <title>Deep-cultivation of Planctomycetes and their phenomic and genomic characterization uncovers novel biology.</title>
        <authorList>
            <person name="Wiegand S."/>
            <person name="Jogler M."/>
            <person name="Boedeker C."/>
            <person name="Pinto D."/>
            <person name="Vollmers J."/>
            <person name="Rivas-Marin E."/>
            <person name="Kohn T."/>
            <person name="Peeters S.H."/>
            <person name="Heuer A."/>
            <person name="Rast P."/>
            <person name="Oberbeckmann S."/>
            <person name="Bunk B."/>
            <person name="Jeske O."/>
            <person name="Meyerdierks A."/>
            <person name="Storesund J.E."/>
            <person name="Kallscheuer N."/>
            <person name="Luecker S."/>
            <person name="Lage O.M."/>
            <person name="Pohl T."/>
            <person name="Merkel B.J."/>
            <person name="Hornburger P."/>
            <person name="Mueller R.-W."/>
            <person name="Bruemmer F."/>
            <person name="Labrenz M."/>
            <person name="Spormann A.M."/>
            <person name="Op Den Camp H."/>
            <person name="Overmann J."/>
            <person name="Amann R."/>
            <person name="Jetten M.S.M."/>
            <person name="Mascher T."/>
            <person name="Medema M.H."/>
            <person name="Devos D.P."/>
            <person name="Kaster A.-K."/>
            <person name="Ovreas L."/>
            <person name="Rohde M."/>
            <person name="Galperin M.Y."/>
            <person name="Jogler C."/>
        </authorList>
    </citation>
    <scope>NUCLEOTIDE SEQUENCE [LARGE SCALE GENOMIC DNA]</scope>
    <source>
        <strain evidence="3 4">Q31b</strain>
    </source>
</reference>
<comment type="similarity">
    <text evidence="1 2">Belongs to the polypeptide deformylase family.</text>
</comment>
<gene>
    <name evidence="2 3" type="primary">def</name>
    <name evidence="3" type="ORF">Q31b_54050</name>
</gene>
<dbReference type="Proteomes" id="UP000315471">
    <property type="component" value="Unassembled WGS sequence"/>
</dbReference>
<dbReference type="RefSeq" id="WP_146602488.1">
    <property type="nucleotide sequence ID" value="NZ_SJPY01000010.1"/>
</dbReference>
<evidence type="ECO:0000256" key="1">
    <source>
        <dbReference type="ARBA" id="ARBA00010759"/>
    </source>
</evidence>
<dbReference type="NCBIfam" id="NF001159">
    <property type="entry name" value="PRK00150.1-3"/>
    <property type="match status" value="1"/>
</dbReference>
<dbReference type="GO" id="GO:0046872">
    <property type="term" value="F:metal ion binding"/>
    <property type="evidence" value="ECO:0007669"/>
    <property type="project" value="UniProtKB-KW"/>
</dbReference>
<dbReference type="Pfam" id="PF01327">
    <property type="entry name" value="Pep_deformylase"/>
    <property type="match status" value="1"/>
</dbReference>
<proteinExistence type="inferred from homology"/>
<comment type="function">
    <text evidence="2">Removes the formyl group from the N-terminal Met of newly synthesized proteins. Requires at least a dipeptide for an efficient rate of reaction. N-terminal L-methionine is a prerequisite for activity but the enzyme has broad specificity at other positions.</text>
</comment>
<feature type="binding site" evidence="2">
    <location>
        <position position="138"/>
    </location>
    <ligand>
        <name>Fe cation</name>
        <dbReference type="ChEBI" id="CHEBI:24875"/>
    </ligand>
</feature>
<dbReference type="PIRSF" id="PIRSF004749">
    <property type="entry name" value="Pep_def"/>
    <property type="match status" value="1"/>
</dbReference>
<feature type="binding site" evidence="2">
    <location>
        <position position="92"/>
    </location>
    <ligand>
        <name>Fe cation</name>
        <dbReference type="ChEBI" id="CHEBI:24875"/>
    </ligand>
</feature>